<dbReference type="SMART" id="SM01294">
    <property type="entry name" value="PKS_PP_betabranch"/>
    <property type="match status" value="1"/>
</dbReference>
<reference evidence="6" key="1">
    <citation type="submission" date="2021-01" db="EMBL/GenBank/DDBJ databases">
        <authorList>
            <person name="Corre E."/>
            <person name="Pelletier E."/>
            <person name="Niang G."/>
            <person name="Scheremetjew M."/>
            <person name="Finn R."/>
            <person name="Kale V."/>
            <person name="Holt S."/>
            <person name="Cochrane G."/>
            <person name="Meng A."/>
            <person name="Brown T."/>
            <person name="Cohen L."/>
        </authorList>
    </citation>
    <scope>NUCLEOTIDE SEQUENCE</scope>
    <source>
        <strain evidence="6">CCMP1897</strain>
    </source>
</reference>
<dbReference type="InterPro" id="IPR001031">
    <property type="entry name" value="Thioesterase"/>
</dbReference>
<dbReference type="CDD" id="cd00833">
    <property type="entry name" value="PKS"/>
    <property type="match status" value="1"/>
</dbReference>
<dbReference type="InterPro" id="IPR009081">
    <property type="entry name" value="PP-bd_ACP"/>
</dbReference>
<dbReference type="SUPFAM" id="SSF47336">
    <property type="entry name" value="ACP-like"/>
    <property type="match status" value="2"/>
</dbReference>
<dbReference type="Pfam" id="PF00109">
    <property type="entry name" value="ketoacyl-synt"/>
    <property type="match status" value="1"/>
</dbReference>
<dbReference type="Pfam" id="PF08659">
    <property type="entry name" value="KR"/>
    <property type="match status" value="1"/>
</dbReference>
<dbReference type="InterPro" id="IPR013968">
    <property type="entry name" value="PKS_KR"/>
</dbReference>
<dbReference type="InterPro" id="IPR057326">
    <property type="entry name" value="KR_dom"/>
</dbReference>
<dbReference type="Pfam" id="PF00975">
    <property type="entry name" value="Thioesterase"/>
    <property type="match status" value="3"/>
</dbReference>
<dbReference type="InterPro" id="IPR020841">
    <property type="entry name" value="PKS_Beta-ketoAc_synthase_dom"/>
</dbReference>
<dbReference type="Gene3D" id="3.40.50.720">
    <property type="entry name" value="NAD(P)-binding Rossmann-like Domain"/>
    <property type="match status" value="1"/>
</dbReference>
<evidence type="ECO:0000259" key="4">
    <source>
        <dbReference type="PROSITE" id="PS50075"/>
    </source>
</evidence>
<evidence type="ECO:0000259" key="5">
    <source>
        <dbReference type="PROSITE" id="PS52004"/>
    </source>
</evidence>
<dbReference type="GO" id="GO:0006633">
    <property type="term" value="P:fatty acid biosynthetic process"/>
    <property type="evidence" value="ECO:0007669"/>
    <property type="project" value="TreeGrafter"/>
</dbReference>
<dbReference type="SUPFAM" id="SSF51735">
    <property type="entry name" value="NAD(P)-binding Rossmann-fold domains"/>
    <property type="match status" value="1"/>
</dbReference>
<feature type="domain" description="Carrier" evidence="4">
    <location>
        <begin position="1145"/>
        <end position="1219"/>
    </location>
</feature>
<dbReference type="SUPFAM" id="SSF53474">
    <property type="entry name" value="alpha/beta-Hydrolases"/>
    <property type="match status" value="3"/>
</dbReference>
<feature type="domain" description="Carrier" evidence="4">
    <location>
        <begin position="335"/>
        <end position="409"/>
    </location>
</feature>
<dbReference type="Gene3D" id="3.40.47.10">
    <property type="match status" value="1"/>
</dbReference>
<evidence type="ECO:0000256" key="3">
    <source>
        <dbReference type="ARBA" id="ARBA00022679"/>
    </source>
</evidence>
<keyword evidence="3" id="KW-0808">Transferase</keyword>
<sequence length="2300" mass="250398">MGSTSSALRQMSQAKHVGKVVVRSPSSSVLVPWGRTCLTGGTGALGGLVARWLVEQGQVRVQLLGRTGRVSPSSSSSLSRLGWGGAVETVRADASSSEECLRSLWGGLLGSVPLWGLMHAGGVLMDCTVSNQTVRTVRGVFGPKVSSMQWLDVYCVGFPLCSSVLFSSVASLLGSPGQSNYSAANAALDAWAHAQRLRGGVAVSVQWGAWSGGGMATQDSSTALRVERTGMGVLSADEGLGALRGVVMEAGSRVGSGLGWSGQFAAVPFVWDAFLRNVQRSSSTIPGLFLEFAEEGGLVVDGSGQVLPSSLGVSEVGLGASSSSPSWMAGLSREEQLAYLVSQVQESVRGVLGTDVGVEEPLMAAGLDSLGAVEVRNSVERKMGTELPSTLVFDYPSVGYIASYLLEEICFSAYPVQEVIHPTSLEEEAGRNIFFVARAVHENRLVLHTSSKEFIIPVPASRWDTEHKHDTPRFGGFYSDVESFDTVLFGLTNRESSMLDPQQRLLLQCSLQALGSVTTCEVSSFVGLSTTDYSTLASQLRMKLTPFSLTASSGSMAAGRISFTFGLVGPAATIDTACSSSMVAAKFALDSLDDTSNKDALASGVSLSIVPESTAVVSMAGMLSADGRCKSMDVSADGYGRGEGCATLLFRSSSSALSLAQGNFAISALSSAVNQNGRSGSLVAPRGPAQEELVLKALSAAGKEPSDISGIQLHSNGTLLGDPIEIGAMSSVFLRAHQGRNLTFCTAKGFTGHEEAAAGVMLLSNSALVLQSKACVPVLHLRSLNSHVGRALKANPSECHAHFPREAQAFSSRSAFRMGVNSFGAQGTNAHAILESNGMSTLNSNHENPYILRRQRCWLSPDIAPLQSVCNLSLGHSCFELELCPCKYTALKDLRMLGKIVFSQAGMLAILCEAGKINVSENFSIWDPTLEDVSFTSQLLLDRKFPTHAKLDLDGAGQVELSVPSLTAPNGLERQLCVLGKVLRIPESQMDTLSHGKKQSGALLALFSAEATYWWYHQQVFDVLPDPHPSAGLRQLQCMIGISALRARGNTLRSVGLARVPIKKIDSTKAWFFSKGQHTRNVPNCVGFSFSSGIVLRHPCVTTLQNSSFMAKEYAGLPASNIDVHKTAGGFEKLLLELKTMNFEDRADWLEQKVSIEVCDMLGRDVDVDEPLMESGMDSRAGMELRQKMSDSLGVDLPVTLLYDYESINQIVGYLNEEIMESQCEAEEKLLTRGTVVFGDVDSMPAEEGKPSKLLKTLRGSYPVRPLFLAAPGVANAQSAYFIFKSFLNWSEQPIFVLEKDNDLTVKELAICNATDILDIQPEGPYLIGGHSYGGVVAVQIALQLQEWGHEVGLVILFDTPHPLQCRAVTPGVEEVSDGEANEMMEMVLNAIGEETVGFSTRGKEWLSMEMQQRFEFFAPIWRIMRDNNMTVEEVRDQVYYVAGAVKRGDQVSDLRHHQFTARLYSAPLICFRAFEKGACTYLDDSDECSHPHGVSWSEVADTVEVIDVPGDHFTLLRQGNPDMSILVSALRAFLEPFGWVDSGSGEDGPPALAGNIAPDEQEQEELSAYLAKMGFNLEKETGPTAAMPWICPLEEESTADEKQELVLLNDVPVLADPPLFLVHDFSGNVTQLRLLARTLEHACVGLCLEPLDELERLTTLEELAQVYLKRMFTSYPSLPYVMLGGMGFGARLAYEMALQLQAQGKEVATLLLIDDPIHLAMTEACELGHCSFFRLIEGQVPFDEFLKIMKTKRNFEEQLDYLDSIRPPGLSDYEWAEELALCAASAKELDPAWMGLYPLISNKLTIEEFVYHMLENESFESQLDFLSERKPAKMSVQSWDEIVSQAVRRVTLTERLSNSYKPHWVFQGFTSVLSWLPGQPAGFTGHIPGYIVPGNSSQSLKWISGWQGSGADFNALTSSRALVETRQFAGLSPEAIESTAECIAQSLQFGISEWKRRHNITTCRMSPSAVQDEASGRLRVLGEFSYGEAAPELQANQKFLKFGLKRQAGIPKHMTRGSLGDMALPADTFALNSMCSHVHHKNPIWMLHDESGGLGNLAYLSNFLSSPCFGVGLSKRCMSANTMEELASLHLDAVRQVQPYGPYVIVGHSFGCAIALEIALQLKQAGEKLALVLIDGSVRRPEAYLINQPHWYALYNVVRQTSGLKLQLDDFVARMSSCKNISEQMKLSQTYRPETVSANVWDETVYSVLAKSQYYEFLALKYCPGAKFNGPSALLCSNDEYGYHFQCTNRLWCTGPMYARYLPHKHTSMLEEKNLKGIAGVIELYTQEMLKQVLSDLSS</sequence>
<dbReference type="Pfam" id="PF00550">
    <property type="entry name" value="PP-binding"/>
    <property type="match status" value="2"/>
</dbReference>
<dbReference type="InterPro" id="IPR020806">
    <property type="entry name" value="PKS_PP-bd"/>
</dbReference>
<dbReference type="PANTHER" id="PTHR43775">
    <property type="entry name" value="FATTY ACID SYNTHASE"/>
    <property type="match status" value="1"/>
</dbReference>
<dbReference type="InterPro" id="IPR006162">
    <property type="entry name" value="Ppantetheine_attach_site"/>
</dbReference>
<evidence type="ECO:0000313" key="6">
    <source>
        <dbReference type="EMBL" id="CAE0612405.1"/>
    </source>
</evidence>
<dbReference type="GO" id="GO:0004312">
    <property type="term" value="F:fatty acid synthase activity"/>
    <property type="evidence" value="ECO:0007669"/>
    <property type="project" value="TreeGrafter"/>
</dbReference>
<keyword evidence="2" id="KW-0597">Phosphoprotein</keyword>
<protein>
    <submittedName>
        <fullName evidence="6">Uncharacterized protein</fullName>
    </submittedName>
</protein>
<evidence type="ECO:0000256" key="1">
    <source>
        <dbReference type="ARBA" id="ARBA00022450"/>
    </source>
</evidence>
<dbReference type="PANTHER" id="PTHR43775:SF37">
    <property type="entry name" value="SI:DKEY-61P9.11"/>
    <property type="match status" value="1"/>
</dbReference>
<dbReference type="PROSITE" id="PS50075">
    <property type="entry name" value="CARRIER"/>
    <property type="match status" value="2"/>
</dbReference>
<dbReference type="InterPro" id="IPR016039">
    <property type="entry name" value="Thiolase-like"/>
</dbReference>
<dbReference type="Gene3D" id="1.10.1200.10">
    <property type="entry name" value="ACP-like"/>
    <property type="match status" value="2"/>
</dbReference>
<dbReference type="InterPro" id="IPR014030">
    <property type="entry name" value="Ketoacyl_synth_N"/>
</dbReference>
<feature type="domain" description="Ketosynthase family 3 (KS3)" evidence="5">
    <location>
        <begin position="422"/>
        <end position="836"/>
    </location>
</feature>
<dbReference type="Pfam" id="PF02801">
    <property type="entry name" value="Ketoacyl-synt_C"/>
    <property type="match status" value="1"/>
</dbReference>
<dbReference type="SMART" id="SM00825">
    <property type="entry name" value="PKS_KS"/>
    <property type="match status" value="1"/>
</dbReference>
<dbReference type="SMART" id="SM00822">
    <property type="entry name" value="PKS_KR"/>
    <property type="match status" value="1"/>
</dbReference>
<dbReference type="SUPFAM" id="SSF53901">
    <property type="entry name" value="Thiolase-like"/>
    <property type="match status" value="1"/>
</dbReference>
<dbReference type="Gene3D" id="3.40.50.1820">
    <property type="entry name" value="alpha/beta hydrolase"/>
    <property type="match status" value="3"/>
</dbReference>
<dbReference type="InterPro" id="IPR036291">
    <property type="entry name" value="NAD(P)-bd_dom_sf"/>
</dbReference>
<gene>
    <name evidence="6" type="ORF">PSAL00342_LOCUS6301</name>
</gene>
<dbReference type="InterPro" id="IPR014031">
    <property type="entry name" value="Ketoacyl_synth_C"/>
</dbReference>
<dbReference type="InterPro" id="IPR036736">
    <property type="entry name" value="ACP-like_sf"/>
</dbReference>
<dbReference type="InterPro" id="IPR029058">
    <property type="entry name" value="AB_hydrolase_fold"/>
</dbReference>
<dbReference type="SMART" id="SM00823">
    <property type="entry name" value="PKS_PP"/>
    <property type="match status" value="2"/>
</dbReference>
<name>A0A7S3UEY1_9CHLO</name>
<keyword evidence="1" id="KW-0596">Phosphopantetheine</keyword>
<evidence type="ECO:0000256" key="2">
    <source>
        <dbReference type="ARBA" id="ARBA00022553"/>
    </source>
</evidence>
<dbReference type="PROSITE" id="PS52004">
    <property type="entry name" value="KS3_2"/>
    <property type="match status" value="1"/>
</dbReference>
<dbReference type="GO" id="GO:0031177">
    <property type="term" value="F:phosphopantetheine binding"/>
    <property type="evidence" value="ECO:0007669"/>
    <property type="project" value="InterPro"/>
</dbReference>
<organism evidence="6">
    <name type="scientific">Picocystis salinarum</name>
    <dbReference type="NCBI Taxonomy" id="88271"/>
    <lineage>
        <taxon>Eukaryota</taxon>
        <taxon>Viridiplantae</taxon>
        <taxon>Chlorophyta</taxon>
        <taxon>Picocystophyceae</taxon>
        <taxon>Picocystales</taxon>
        <taxon>Picocystaceae</taxon>
        <taxon>Picocystis</taxon>
    </lineage>
</organism>
<dbReference type="EMBL" id="HBIS01006948">
    <property type="protein sequence ID" value="CAE0612405.1"/>
    <property type="molecule type" value="Transcribed_RNA"/>
</dbReference>
<dbReference type="InterPro" id="IPR050091">
    <property type="entry name" value="PKS_NRPS_Biosynth_Enz"/>
</dbReference>
<accession>A0A7S3UEY1</accession>
<dbReference type="PROSITE" id="PS00012">
    <property type="entry name" value="PHOSPHOPANTETHEINE"/>
    <property type="match status" value="1"/>
</dbReference>
<proteinExistence type="predicted"/>